<dbReference type="Pfam" id="PF13193">
    <property type="entry name" value="AMP-binding_C"/>
    <property type="match status" value="1"/>
</dbReference>
<dbReference type="InterPro" id="IPR045851">
    <property type="entry name" value="AMP-bd_C_sf"/>
</dbReference>
<evidence type="ECO:0000259" key="1">
    <source>
        <dbReference type="Pfam" id="PF13193"/>
    </source>
</evidence>
<name>A0A919CP36_9PROT</name>
<dbReference type="EMBL" id="BMZS01000001">
    <property type="protein sequence ID" value="GHD40855.1"/>
    <property type="molecule type" value="Genomic_DNA"/>
</dbReference>
<evidence type="ECO:0000313" key="3">
    <source>
        <dbReference type="Proteomes" id="UP000630353"/>
    </source>
</evidence>
<dbReference type="InterPro" id="IPR025110">
    <property type="entry name" value="AMP-bd_C"/>
</dbReference>
<dbReference type="Gene3D" id="3.30.300.30">
    <property type="match status" value="1"/>
</dbReference>
<dbReference type="RefSeq" id="WP_229836252.1">
    <property type="nucleotide sequence ID" value="NZ_BMZS01000001.1"/>
</dbReference>
<comment type="caution">
    <text evidence="2">The sequence shown here is derived from an EMBL/GenBank/DDBJ whole genome shotgun (WGS) entry which is preliminary data.</text>
</comment>
<sequence>MMRPTLARHRVCRLAGRRAAVKQAAVIGIPDPLWGEAMHAVVLLEAGSRRPRRVEFQDALPLSQASKILQSELRRPFREDRARAVD</sequence>
<accession>A0A919CP36</accession>
<reference evidence="2" key="1">
    <citation type="journal article" date="2014" name="Int. J. Syst. Evol. Microbiol.">
        <title>Complete genome sequence of Corynebacterium casei LMG S-19264T (=DSM 44701T), isolated from a smear-ripened cheese.</title>
        <authorList>
            <consortium name="US DOE Joint Genome Institute (JGI-PGF)"/>
            <person name="Walter F."/>
            <person name="Albersmeier A."/>
            <person name="Kalinowski J."/>
            <person name="Ruckert C."/>
        </authorList>
    </citation>
    <scope>NUCLEOTIDE SEQUENCE</scope>
    <source>
        <strain evidence="2">KCTC 42651</strain>
    </source>
</reference>
<keyword evidence="3" id="KW-1185">Reference proteome</keyword>
<reference evidence="2" key="2">
    <citation type="submission" date="2020-09" db="EMBL/GenBank/DDBJ databases">
        <authorList>
            <person name="Sun Q."/>
            <person name="Kim S."/>
        </authorList>
    </citation>
    <scope>NUCLEOTIDE SEQUENCE</scope>
    <source>
        <strain evidence="2">KCTC 42651</strain>
    </source>
</reference>
<evidence type="ECO:0000313" key="2">
    <source>
        <dbReference type="EMBL" id="GHD40855.1"/>
    </source>
</evidence>
<proteinExistence type="predicted"/>
<gene>
    <name evidence="2" type="ORF">GCM10017083_04530</name>
</gene>
<dbReference type="Proteomes" id="UP000630353">
    <property type="component" value="Unassembled WGS sequence"/>
</dbReference>
<feature type="domain" description="AMP-binding enzyme C-terminal" evidence="1">
    <location>
        <begin position="19"/>
        <end position="48"/>
    </location>
</feature>
<dbReference type="SUPFAM" id="SSF56801">
    <property type="entry name" value="Acetyl-CoA synthetase-like"/>
    <property type="match status" value="1"/>
</dbReference>
<dbReference type="AlphaFoldDB" id="A0A919CP36"/>
<organism evidence="2 3">
    <name type="scientific">Thalassobaculum fulvum</name>
    <dbReference type="NCBI Taxonomy" id="1633335"/>
    <lineage>
        <taxon>Bacteria</taxon>
        <taxon>Pseudomonadati</taxon>
        <taxon>Pseudomonadota</taxon>
        <taxon>Alphaproteobacteria</taxon>
        <taxon>Rhodospirillales</taxon>
        <taxon>Thalassobaculaceae</taxon>
        <taxon>Thalassobaculum</taxon>
    </lineage>
</organism>
<protein>
    <recommendedName>
        <fullName evidence="1">AMP-binding enzyme C-terminal domain-containing protein</fullName>
    </recommendedName>
</protein>